<feature type="domain" description="Ig-like" evidence="5">
    <location>
        <begin position="1087"/>
        <end position="1171"/>
    </location>
</feature>
<feature type="domain" description="Ig-like" evidence="5">
    <location>
        <begin position="897"/>
        <end position="983"/>
    </location>
</feature>
<keyword evidence="3" id="KW-0393">Immunoglobulin domain</keyword>
<evidence type="ECO:0000256" key="4">
    <source>
        <dbReference type="SAM" id="SignalP"/>
    </source>
</evidence>
<dbReference type="Proteomes" id="UP001165289">
    <property type="component" value="Unassembled WGS sequence"/>
</dbReference>
<dbReference type="Pfam" id="PF13927">
    <property type="entry name" value="Ig_3"/>
    <property type="match status" value="3"/>
</dbReference>
<dbReference type="Pfam" id="PF07679">
    <property type="entry name" value="I-set"/>
    <property type="match status" value="5"/>
</dbReference>
<dbReference type="InterPro" id="IPR003599">
    <property type="entry name" value="Ig_sub"/>
</dbReference>
<evidence type="ECO:0000256" key="1">
    <source>
        <dbReference type="ARBA" id="ARBA00022729"/>
    </source>
</evidence>
<dbReference type="CDD" id="cd00096">
    <property type="entry name" value="Ig"/>
    <property type="match status" value="4"/>
</dbReference>
<evidence type="ECO:0000259" key="5">
    <source>
        <dbReference type="PROSITE" id="PS50835"/>
    </source>
</evidence>
<feature type="domain" description="Ig-like" evidence="5">
    <location>
        <begin position="157"/>
        <end position="232"/>
    </location>
</feature>
<dbReference type="EMBL" id="JAKMXF010000365">
    <property type="protein sequence ID" value="KAI6645947.1"/>
    <property type="molecule type" value="Genomic_DNA"/>
</dbReference>
<feature type="domain" description="Ig-like" evidence="5">
    <location>
        <begin position="433"/>
        <end position="519"/>
    </location>
</feature>
<protein>
    <submittedName>
        <fullName evidence="6">Hemicentin-1 isoform X2</fullName>
    </submittedName>
</protein>
<dbReference type="FunFam" id="2.60.40.10:FF:000107">
    <property type="entry name" value="Myosin, light chain kinase a"/>
    <property type="match status" value="1"/>
</dbReference>
<feature type="domain" description="Ig-like" evidence="5">
    <location>
        <begin position="27"/>
        <end position="111"/>
    </location>
</feature>
<dbReference type="InterPro" id="IPR036179">
    <property type="entry name" value="Ig-like_dom_sf"/>
</dbReference>
<dbReference type="SMART" id="SM00408">
    <property type="entry name" value="IGc2"/>
    <property type="match status" value="12"/>
</dbReference>
<dbReference type="InterPro" id="IPR007110">
    <property type="entry name" value="Ig-like_dom"/>
</dbReference>
<keyword evidence="1 4" id="KW-0732">Signal</keyword>
<evidence type="ECO:0000256" key="3">
    <source>
        <dbReference type="ARBA" id="ARBA00023319"/>
    </source>
</evidence>
<dbReference type="PROSITE" id="PS50835">
    <property type="entry name" value="IG_LIKE"/>
    <property type="match status" value="13"/>
</dbReference>
<dbReference type="InterPro" id="IPR050958">
    <property type="entry name" value="Cell_Adh-Cytoskel_Orgn"/>
</dbReference>
<dbReference type="SUPFAM" id="SSF48726">
    <property type="entry name" value="Immunoglobulin"/>
    <property type="match status" value="13"/>
</dbReference>
<dbReference type="PANTHER" id="PTHR45080:SF8">
    <property type="entry name" value="IG-LIKE DOMAIN-CONTAINING PROTEIN"/>
    <property type="match status" value="1"/>
</dbReference>
<feature type="domain" description="Ig-like" evidence="5">
    <location>
        <begin position="806"/>
        <end position="892"/>
    </location>
</feature>
<evidence type="ECO:0000256" key="2">
    <source>
        <dbReference type="ARBA" id="ARBA00023157"/>
    </source>
</evidence>
<proteinExistence type="predicted"/>
<reference evidence="6 7" key="1">
    <citation type="journal article" date="2023" name="BMC Biol.">
        <title>The compact genome of the sponge Oopsacas minuta (Hexactinellida) is lacking key metazoan core genes.</title>
        <authorList>
            <person name="Santini S."/>
            <person name="Schenkelaars Q."/>
            <person name="Jourda C."/>
            <person name="Duchesne M."/>
            <person name="Belahbib H."/>
            <person name="Rocher C."/>
            <person name="Selva M."/>
            <person name="Riesgo A."/>
            <person name="Vervoort M."/>
            <person name="Leys S.P."/>
            <person name="Kodjabachian L."/>
            <person name="Le Bivic A."/>
            <person name="Borchiellini C."/>
            <person name="Claverie J.M."/>
            <person name="Renard E."/>
        </authorList>
    </citation>
    <scope>NUCLEOTIDE SEQUENCE [LARGE SCALE GENOMIC DNA]</scope>
    <source>
        <strain evidence="6">SPO-2</strain>
    </source>
</reference>
<evidence type="ECO:0000313" key="6">
    <source>
        <dbReference type="EMBL" id="KAI6645947.1"/>
    </source>
</evidence>
<name>A0AAV7JB42_9METZ</name>
<comment type="caution">
    <text evidence="6">The sequence shown here is derived from an EMBL/GenBank/DDBJ whole genome shotgun (WGS) entry which is preliminary data.</text>
</comment>
<feature type="chain" id="PRO_5043496415" evidence="4">
    <location>
        <begin position="21"/>
        <end position="1453"/>
    </location>
</feature>
<sequence length="1453" mass="162752">MYLLAICTILLVFTLQGSWAGNNLRPPKLVGGGAREGGIFLEGSRITLQCTYSGIPQPTISWKKNGVIIRIARNEFFSSYTITSATLSDTGEYMCEAVNSEGSATETITVTIERITTTTTVRPSYQTTAEVNIKGTRTTQPPPVDNNIETILSVREPSYYDNNFKPVVYVERGSTLLLHCMVISIPDYYITWYRNGDLVQSGGSTYRTTISYQNDEGYYQCTGNNGVQTNVSVVEVRLGSPLRIVNHPTCGYYSLRSAVSLRVTLSRQFSYEVSVSWFRVDGSSLIKIQPENGVYFYSNNMRMDIVQLRAEHAGDYVIQVESEWGEQHSASFCINVYADITTPQVSGTTPYIAGDIKELPCAYIGFPKPVVTWWQNNIEIDTANSNKYNLLIDNTMRIGPLDETDNGNTITCLVTQEDVIKRLLYTLEMGTEPEIITTNCDANICYGSNLRLDCEAESESTLTYYWYTELGALLTTSSKYNKYSSGRLDILNPNSNDIGVYYCEARNRYGSKFKSCTVTASTVPSFTSIPQDIIVTVGRSANIYCRVTGGLGATVSWYKDDNLAVPRDDVTTTISGQIIRSILSFTSVTTGHDGEYTCIVASCGEVLIQRHQLRVKQEVVITVIPDKEDFCSGNTVSFPCEATGYPIPEINWYFNDVIILSGEDGFEIDSQNSLIVIDAPIDKTGDYTCNASNPFSWESYSFRAFFQETNLPTFSDASLPLPILNEDFCLSCQPLVTNLDYTYKWYKQNTLLSNSAKYEQNNEWQLCISNFSPQDLGLYWCRVTNCVGSSRKNFGIASYQNQDTIPSITTTRAEYKVTESRNVRLFCDVTGSPTPSVSWYYQDEQVSEDEYISFNELPDLLINNVQRDIHNGNYECRATNRLGSDYLSIQLTVYQPPRLDTTRIGQNVEVGSTACLVCSLLQGYPTPAVIWTKEGVELTDEGRMSINEDYTLCILGVVGSDQGTYRCTLRNLIGYTYAEGFLSVRTCGELQYEAVRLNHTEVEGNILTLDCPIKPNVFECSVITIWKEITLGTNNVLTEIDSSDPRLNGDGITLEIDMDSTGLYQCISFNDYRLITQHHIVIVVSPPWKIPFVKEQIHRVNSEVILRCPIFGVPEPIYVWMLEGAELSSGDNLVVKEDEITINNAVVSNTGNYNCTGSNLYGYTEAMFEVTICEPMSIQMTGDQVVEEKERITLECSLSNVIQANSIEFLVGTERTAVADLPKRFSFDMMGVNSAQLMISTRVEDTGPITCRINTTCGTSERTQLLTVEARQNEEIRVVNNQITHPGTVTPNCHNQFTLTCPVRGKPKPTYTWYHNDTWINFKKSTNIASARGRKEITIHDPDINYGGRYKCDAVNVNGRISYTYIIPIQLPNTYDDGEIREVFEGEQVNLACNSSLIANRKWSKNLETISAPTSVDNDLVITQVEDSDAGVYLCCARSGQKIYKYIHEIIIK</sequence>
<keyword evidence="7" id="KW-1185">Reference proteome</keyword>
<keyword evidence="2" id="KW-1015">Disulfide bond</keyword>
<dbReference type="GO" id="GO:0005886">
    <property type="term" value="C:plasma membrane"/>
    <property type="evidence" value="ECO:0007669"/>
    <property type="project" value="TreeGrafter"/>
</dbReference>
<feature type="domain" description="Ig-like" evidence="5">
    <location>
        <begin position="1372"/>
        <end position="1448"/>
    </location>
</feature>
<accession>A0AAV7JB42</accession>
<feature type="domain" description="Ig-like" evidence="5">
    <location>
        <begin position="343"/>
        <end position="428"/>
    </location>
</feature>
<dbReference type="PANTHER" id="PTHR45080">
    <property type="entry name" value="CONTACTIN 5"/>
    <property type="match status" value="1"/>
</dbReference>
<evidence type="ECO:0000313" key="7">
    <source>
        <dbReference type="Proteomes" id="UP001165289"/>
    </source>
</evidence>
<gene>
    <name evidence="6" type="ORF">LOD99_13204</name>
</gene>
<feature type="domain" description="Ig-like" evidence="5">
    <location>
        <begin position="712"/>
        <end position="797"/>
    </location>
</feature>
<dbReference type="InterPro" id="IPR013783">
    <property type="entry name" value="Ig-like_fold"/>
</dbReference>
<dbReference type="SMART" id="SM00409">
    <property type="entry name" value="IG"/>
    <property type="match status" value="15"/>
</dbReference>
<feature type="domain" description="Ig-like" evidence="5">
    <location>
        <begin position="524"/>
        <end position="622"/>
    </location>
</feature>
<dbReference type="InterPro" id="IPR003598">
    <property type="entry name" value="Ig_sub2"/>
</dbReference>
<feature type="domain" description="Ig-like" evidence="5">
    <location>
        <begin position="1175"/>
        <end position="1267"/>
    </location>
</feature>
<feature type="signal peptide" evidence="4">
    <location>
        <begin position="1"/>
        <end position="20"/>
    </location>
</feature>
<dbReference type="Gene3D" id="2.60.40.10">
    <property type="entry name" value="Immunoglobulins"/>
    <property type="match status" value="13"/>
</dbReference>
<feature type="domain" description="Ig-like" evidence="5">
    <location>
        <begin position="1274"/>
        <end position="1362"/>
    </location>
</feature>
<dbReference type="GO" id="GO:0007156">
    <property type="term" value="P:homophilic cell adhesion via plasma membrane adhesion molecules"/>
    <property type="evidence" value="ECO:0007669"/>
    <property type="project" value="TreeGrafter"/>
</dbReference>
<organism evidence="6 7">
    <name type="scientific">Oopsacas minuta</name>
    <dbReference type="NCBI Taxonomy" id="111878"/>
    <lineage>
        <taxon>Eukaryota</taxon>
        <taxon>Metazoa</taxon>
        <taxon>Porifera</taxon>
        <taxon>Hexactinellida</taxon>
        <taxon>Hexasterophora</taxon>
        <taxon>Lyssacinosida</taxon>
        <taxon>Leucopsacidae</taxon>
        <taxon>Oopsacas</taxon>
    </lineage>
</organism>
<feature type="domain" description="Ig-like" evidence="5">
    <location>
        <begin position="633"/>
        <end position="701"/>
    </location>
</feature>
<dbReference type="InterPro" id="IPR013098">
    <property type="entry name" value="Ig_I-set"/>
</dbReference>